<dbReference type="RefSeq" id="WP_240827294.1">
    <property type="nucleotide sequence ID" value="NZ_JAKWBL010000001.1"/>
</dbReference>
<sequence length="143" mass="16570">MNRLYKSFRQLCKKKTVRYNESLENISSIINRWFKAELQHLAVLSTAPTSKITKDPVKPTQKILCNLSIDQMALILRAADDERIISARSLNDVFKDISPHLSTARKETISADSMRSKSYNSEPRDKKIAMEILEKIRLKIKEY</sequence>
<reference evidence="1 2" key="1">
    <citation type="submission" date="2022-02" db="EMBL/GenBank/DDBJ databases">
        <authorList>
            <person name="Min J."/>
        </authorList>
    </citation>
    <scope>NUCLEOTIDE SEQUENCE [LARGE SCALE GENOMIC DNA]</scope>
    <source>
        <strain evidence="1 2">GR10-1</strain>
    </source>
</reference>
<evidence type="ECO:0000313" key="1">
    <source>
        <dbReference type="EMBL" id="MCH5597944.1"/>
    </source>
</evidence>
<accession>A0ABS9SHU7</accession>
<proteinExistence type="predicted"/>
<evidence type="ECO:0000313" key="2">
    <source>
        <dbReference type="Proteomes" id="UP001202248"/>
    </source>
</evidence>
<dbReference type="EMBL" id="JAKWBL010000001">
    <property type="protein sequence ID" value="MCH5597944.1"/>
    <property type="molecule type" value="Genomic_DNA"/>
</dbReference>
<comment type="caution">
    <text evidence="1">The sequence shown here is derived from an EMBL/GenBank/DDBJ whole genome shotgun (WGS) entry which is preliminary data.</text>
</comment>
<gene>
    <name evidence="1" type="ORF">MKP09_08525</name>
</gene>
<protein>
    <submittedName>
        <fullName evidence="1">Uncharacterized protein</fullName>
    </submittedName>
</protein>
<dbReference type="Proteomes" id="UP001202248">
    <property type="component" value="Unassembled WGS sequence"/>
</dbReference>
<name>A0ABS9SHU7_9BACT</name>
<keyword evidence="2" id="KW-1185">Reference proteome</keyword>
<organism evidence="1 2">
    <name type="scientific">Niabella ginsengisoli</name>
    <dbReference type="NCBI Taxonomy" id="522298"/>
    <lineage>
        <taxon>Bacteria</taxon>
        <taxon>Pseudomonadati</taxon>
        <taxon>Bacteroidota</taxon>
        <taxon>Chitinophagia</taxon>
        <taxon>Chitinophagales</taxon>
        <taxon>Chitinophagaceae</taxon>
        <taxon>Niabella</taxon>
    </lineage>
</organism>